<feature type="transmembrane region" description="Helical" evidence="6">
    <location>
        <begin position="331"/>
        <end position="348"/>
    </location>
</feature>
<reference evidence="8 9" key="1">
    <citation type="submission" date="2024-02" db="EMBL/GenBank/DDBJ databases">
        <title>Whole genome sequencing of Parabacteroides sp. AD58.</title>
        <authorList>
            <person name="Chaplin A.V."/>
            <person name="Pikina A.P."/>
            <person name="Sokolova S.R."/>
            <person name="Korostin D.O."/>
            <person name="Efimov B.A."/>
        </authorList>
    </citation>
    <scope>NUCLEOTIDE SEQUENCE [LARGE SCALE GENOMIC DNA]</scope>
    <source>
        <strain evidence="8 9">AD58</strain>
    </source>
</reference>
<dbReference type="InterPro" id="IPR004477">
    <property type="entry name" value="ComEC_N"/>
</dbReference>
<dbReference type="Pfam" id="PF03772">
    <property type="entry name" value="Competence"/>
    <property type="match status" value="1"/>
</dbReference>
<keyword evidence="3 6" id="KW-0812">Transmembrane</keyword>
<feature type="domain" description="ComEC/Rec2-related protein" evidence="7">
    <location>
        <begin position="58"/>
        <end position="325"/>
    </location>
</feature>
<evidence type="ECO:0000256" key="1">
    <source>
        <dbReference type="ARBA" id="ARBA00004651"/>
    </source>
</evidence>
<evidence type="ECO:0000256" key="4">
    <source>
        <dbReference type="ARBA" id="ARBA00022989"/>
    </source>
</evidence>
<feature type="transmembrane region" description="Helical" evidence="6">
    <location>
        <begin position="304"/>
        <end position="325"/>
    </location>
</feature>
<dbReference type="Proteomes" id="UP001320603">
    <property type="component" value="Chromosome"/>
</dbReference>
<dbReference type="NCBIfam" id="TIGR00360">
    <property type="entry name" value="ComEC_N-term"/>
    <property type="match status" value="1"/>
</dbReference>
<evidence type="ECO:0000256" key="2">
    <source>
        <dbReference type="ARBA" id="ARBA00022475"/>
    </source>
</evidence>
<evidence type="ECO:0000259" key="7">
    <source>
        <dbReference type="Pfam" id="PF03772"/>
    </source>
</evidence>
<keyword evidence="9" id="KW-1185">Reference proteome</keyword>
<evidence type="ECO:0000256" key="6">
    <source>
        <dbReference type="SAM" id="Phobius"/>
    </source>
</evidence>
<evidence type="ECO:0000256" key="3">
    <source>
        <dbReference type="ARBA" id="ARBA00022692"/>
    </source>
</evidence>
<accession>A0ABZ2IKM0</accession>
<keyword evidence="2" id="KW-1003">Cell membrane</keyword>
<evidence type="ECO:0000313" key="9">
    <source>
        <dbReference type="Proteomes" id="UP001320603"/>
    </source>
</evidence>
<evidence type="ECO:0000313" key="8">
    <source>
        <dbReference type="EMBL" id="WWV66589.1"/>
    </source>
</evidence>
<keyword evidence="4 6" id="KW-1133">Transmembrane helix</keyword>
<gene>
    <name evidence="8" type="ORF">NEE14_000930</name>
</gene>
<comment type="subcellular location">
    <subcellularLocation>
        <location evidence="1">Cell membrane</location>
        <topology evidence="1">Multi-pass membrane protein</topology>
    </subcellularLocation>
</comment>
<dbReference type="InterPro" id="IPR052159">
    <property type="entry name" value="Competence_DNA_uptake"/>
</dbReference>
<protein>
    <submittedName>
        <fullName evidence="8">ComEC/Rec2 family competence protein</fullName>
    </submittedName>
</protein>
<feature type="transmembrane region" description="Helical" evidence="6">
    <location>
        <begin position="215"/>
        <end position="234"/>
    </location>
</feature>
<feature type="transmembrane region" description="Helical" evidence="6">
    <location>
        <begin position="174"/>
        <end position="195"/>
    </location>
</feature>
<sequence length="352" mass="40456">MLLLLALSCAYVSYRLRVHPSTDLSEWQVWCHSFQQQLLEPIALLDLADWEKNVLATLTLGYRQQLEWTVRERFSLAGAAHILAVSGFHVGVIYSFLRLCLFPLSDKSGLRFLKNGLLLMGIWLFAAITGLAASAVRAAWMLSLYLIGITIRKKRDSYNTWCAAAFCMLVYNPFYLFDIGFQLSFLAVLSIFFFYRRISSLLQLRNPLIRAPWDWLSISLAAQIGTFPLCLYYFGELSSVSLLAALPVSFFSILIIPLAFIWIICVCLGWICAPLCWLISLIVETFCLFVDRMGRIDPITPAEPLSACMLFELYLALLFFCLYIREKYFRHLWATFLFFFLFSASMLIERIS</sequence>
<dbReference type="RefSeq" id="WP_251968078.1">
    <property type="nucleotide sequence ID" value="NZ_CP146284.1"/>
</dbReference>
<dbReference type="PANTHER" id="PTHR30619:SF1">
    <property type="entry name" value="RECOMBINATION PROTEIN 2"/>
    <property type="match status" value="1"/>
</dbReference>
<dbReference type="PANTHER" id="PTHR30619">
    <property type="entry name" value="DNA INTERNALIZATION/COMPETENCE PROTEIN COMEC/REC2"/>
    <property type="match status" value="1"/>
</dbReference>
<dbReference type="EMBL" id="CP146284">
    <property type="protein sequence ID" value="WWV66589.1"/>
    <property type="molecule type" value="Genomic_DNA"/>
</dbReference>
<feature type="transmembrane region" description="Helical" evidence="6">
    <location>
        <begin position="117"/>
        <end position="140"/>
    </location>
</feature>
<proteinExistence type="predicted"/>
<keyword evidence="5 6" id="KW-0472">Membrane</keyword>
<feature type="transmembrane region" description="Helical" evidence="6">
    <location>
        <begin position="74"/>
        <end position="97"/>
    </location>
</feature>
<name>A0ABZ2IKM0_9BACT</name>
<organism evidence="8 9">
    <name type="scientific">Parabacteroides absconsus</name>
    <dbReference type="NCBI Taxonomy" id="2951805"/>
    <lineage>
        <taxon>Bacteria</taxon>
        <taxon>Pseudomonadati</taxon>
        <taxon>Bacteroidota</taxon>
        <taxon>Bacteroidia</taxon>
        <taxon>Bacteroidales</taxon>
        <taxon>Tannerellaceae</taxon>
        <taxon>Parabacteroides</taxon>
    </lineage>
</organism>
<feature type="transmembrane region" description="Helical" evidence="6">
    <location>
        <begin position="254"/>
        <end position="283"/>
    </location>
</feature>
<evidence type="ECO:0000256" key="5">
    <source>
        <dbReference type="ARBA" id="ARBA00023136"/>
    </source>
</evidence>